<dbReference type="PANTHER" id="PTHR14303">
    <property type="entry name" value="DNA POLYMERASE DELTA SUBUNIT 4"/>
    <property type="match status" value="1"/>
</dbReference>
<sequence length="196" mass="21887">MPPRRSTGRTASRQQSTLSFGTNTRVTKPSATVPGKQIKDIEPIATNILKEATRDTSLPEQAPVAPPSGSSKPHVAEIAVREQTKKELEQPLTEEDRQALKVTDAALRKYWNEEEQRRTAPRVHQNGLDVNEKILRHFDLSSQYGPCIGISRIKRWRRAYALDLNPPIEVLAVLLKEGTGGTGQVKERAYVDELLS</sequence>
<accession>A0AAD4KMX3</accession>
<dbReference type="GO" id="GO:0043625">
    <property type="term" value="C:delta DNA polymerase complex"/>
    <property type="evidence" value="ECO:0007669"/>
    <property type="project" value="TreeGrafter"/>
</dbReference>
<dbReference type="GO" id="GO:0000731">
    <property type="term" value="P:DNA synthesis involved in DNA repair"/>
    <property type="evidence" value="ECO:0007669"/>
    <property type="project" value="InterPro"/>
</dbReference>
<dbReference type="GO" id="GO:0003887">
    <property type="term" value="F:DNA-directed DNA polymerase activity"/>
    <property type="evidence" value="ECO:0007669"/>
    <property type="project" value="TreeGrafter"/>
</dbReference>
<name>A0AAD4KMX3_9EURO</name>
<reference evidence="2" key="1">
    <citation type="submission" date="2021-12" db="EMBL/GenBank/DDBJ databases">
        <title>Convergent genome expansion in fungi linked to evolution of root-endophyte symbiosis.</title>
        <authorList>
            <consortium name="DOE Joint Genome Institute"/>
            <person name="Ke Y.-H."/>
            <person name="Bonito G."/>
            <person name="Liao H.-L."/>
            <person name="Looney B."/>
            <person name="Rojas-Flechas A."/>
            <person name="Nash J."/>
            <person name="Hameed K."/>
            <person name="Schadt C."/>
            <person name="Martin F."/>
            <person name="Crous P.W."/>
            <person name="Miettinen O."/>
            <person name="Magnuson J.K."/>
            <person name="Labbe J."/>
            <person name="Jacobson D."/>
            <person name="Doktycz M.J."/>
            <person name="Veneault-Fourrey C."/>
            <person name="Kuo A."/>
            <person name="Mondo S."/>
            <person name="Calhoun S."/>
            <person name="Riley R."/>
            <person name="Ohm R."/>
            <person name="LaButti K."/>
            <person name="Andreopoulos B."/>
            <person name="Pangilinan J."/>
            <person name="Nolan M."/>
            <person name="Tritt A."/>
            <person name="Clum A."/>
            <person name="Lipzen A."/>
            <person name="Daum C."/>
            <person name="Barry K."/>
            <person name="Grigoriev I.V."/>
            <person name="Vilgalys R."/>
        </authorList>
    </citation>
    <scope>NUCLEOTIDE SEQUENCE</scope>
    <source>
        <strain evidence="2">PMI_201</strain>
    </source>
</reference>
<feature type="region of interest" description="Disordered" evidence="1">
    <location>
        <begin position="53"/>
        <end position="74"/>
    </location>
</feature>
<evidence type="ECO:0000313" key="3">
    <source>
        <dbReference type="Proteomes" id="UP001201262"/>
    </source>
</evidence>
<protein>
    <submittedName>
        <fullName evidence="2">DNA polymerase delta subunit 4</fullName>
    </submittedName>
</protein>
<dbReference type="Pfam" id="PF04081">
    <property type="entry name" value="DNA_pol_delta_4"/>
    <property type="match status" value="1"/>
</dbReference>
<gene>
    <name evidence="2" type="ORF">BGW36DRAFT_380702</name>
</gene>
<evidence type="ECO:0000256" key="1">
    <source>
        <dbReference type="SAM" id="MobiDB-lite"/>
    </source>
</evidence>
<dbReference type="GeneID" id="70246648"/>
<dbReference type="Proteomes" id="UP001201262">
    <property type="component" value="Unassembled WGS sequence"/>
</dbReference>
<comment type="caution">
    <text evidence="2">The sequence shown here is derived from an EMBL/GenBank/DDBJ whole genome shotgun (WGS) entry which is preliminary data.</text>
</comment>
<evidence type="ECO:0000313" key="2">
    <source>
        <dbReference type="EMBL" id="KAH8696328.1"/>
    </source>
</evidence>
<dbReference type="EMBL" id="JAJTJA010000007">
    <property type="protein sequence ID" value="KAH8696328.1"/>
    <property type="molecule type" value="Genomic_DNA"/>
</dbReference>
<feature type="region of interest" description="Disordered" evidence="1">
    <location>
        <begin position="1"/>
        <end position="36"/>
    </location>
</feature>
<dbReference type="AlphaFoldDB" id="A0AAD4KMX3"/>
<dbReference type="InterPro" id="IPR007218">
    <property type="entry name" value="DNA_pol_delta_4"/>
</dbReference>
<dbReference type="RefSeq" id="XP_046071266.1">
    <property type="nucleotide sequence ID" value="XM_046216361.1"/>
</dbReference>
<proteinExistence type="predicted"/>
<keyword evidence="3" id="KW-1185">Reference proteome</keyword>
<organism evidence="2 3">
    <name type="scientific">Talaromyces proteolyticus</name>
    <dbReference type="NCBI Taxonomy" id="1131652"/>
    <lineage>
        <taxon>Eukaryota</taxon>
        <taxon>Fungi</taxon>
        <taxon>Dikarya</taxon>
        <taxon>Ascomycota</taxon>
        <taxon>Pezizomycotina</taxon>
        <taxon>Eurotiomycetes</taxon>
        <taxon>Eurotiomycetidae</taxon>
        <taxon>Eurotiales</taxon>
        <taxon>Trichocomaceae</taxon>
        <taxon>Talaromyces</taxon>
        <taxon>Talaromyces sect. Bacilispori</taxon>
    </lineage>
</organism>
<dbReference type="GO" id="GO:0006261">
    <property type="term" value="P:DNA-templated DNA replication"/>
    <property type="evidence" value="ECO:0007669"/>
    <property type="project" value="TreeGrafter"/>
</dbReference>
<feature type="compositionally biased region" description="Polar residues" evidence="1">
    <location>
        <begin position="8"/>
        <end position="30"/>
    </location>
</feature>
<dbReference type="PANTHER" id="PTHR14303:SF0">
    <property type="entry name" value="DNA POLYMERASE DELTA SUBUNIT 4"/>
    <property type="match status" value="1"/>
</dbReference>